<organism evidence="3 4">
    <name type="scientific">Chloropicon primus</name>
    <dbReference type="NCBI Taxonomy" id="1764295"/>
    <lineage>
        <taxon>Eukaryota</taxon>
        <taxon>Viridiplantae</taxon>
        <taxon>Chlorophyta</taxon>
        <taxon>Chloropicophyceae</taxon>
        <taxon>Chloropicales</taxon>
        <taxon>Chloropicaceae</taxon>
        <taxon>Chloropicon</taxon>
    </lineage>
</organism>
<dbReference type="InterPro" id="IPR050923">
    <property type="entry name" value="Cell_Proc_Reg/RNA_Proc"/>
</dbReference>
<feature type="compositionally biased region" description="Low complexity" evidence="1">
    <location>
        <begin position="81"/>
        <end position="91"/>
    </location>
</feature>
<evidence type="ECO:0000256" key="1">
    <source>
        <dbReference type="SAM" id="MobiDB-lite"/>
    </source>
</evidence>
<feature type="compositionally biased region" description="Basic and acidic residues" evidence="1">
    <location>
        <begin position="99"/>
        <end position="138"/>
    </location>
</feature>
<feature type="compositionally biased region" description="Basic and acidic residues" evidence="1">
    <location>
        <begin position="158"/>
        <end position="176"/>
    </location>
</feature>
<accession>A0A5B8MXA5</accession>
<evidence type="ECO:0000313" key="4">
    <source>
        <dbReference type="Proteomes" id="UP000316726"/>
    </source>
</evidence>
<feature type="region of interest" description="Disordered" evidence="1">
    <location>
        <begin position="32"/>
        <end position="212"/>
    </location>
</feature>
<dbReference type="PROSITE" id="PS50006">
    <property type="entry name" value="FHA_DOMAIN"/>
    <property type="match status" value="1"/>
</dbReference>
<dbReference type="Gene3D" id="2.60.200.20">
    <property type="match status" value="1"/>
</dbReference>
<dbReference type="PANTHER" id="PTHR23308">
    <property type="entry name" value="NUCLEAR INHIBITOR OF PROTEIN PHOSPHATASE-1"/>
    <property type="match status" value="1"/>
</dbReference>
<dbReference type="AlphaFoldDB" id="A0A5B8MXA5"/>
<gene>
    <name evidence="3" type="ORF">A3770_12p66720</name>
</gene>
<evidence type="ECO:0000259" key="2">
    <source>
        <dbReference type="PROSITE" id="PS50006"/>
    </source>
</evidence>
<dbReference type="InterPro" id="IPR000253">
    <property type="entry name" value="FHA_dom"/>
</dbReference>
<evidence type="ECO:0000313" key="3">
    <source>
        <dbReference type="EMBL" id="QDZ24154.1"/>
    </source>
</evidence>
<dbReference type="EMBL" id="CP031045">
    <property type="protein sequence ID" value="QDZ24154.1"/>
    <property type="molecule type" value="Genomic_DNA"/>
</dbReference>
<dbReference type="Pfam" id="PF00498">
    <property type="entry name" value="FHA"/>
    <property type="match status" value="1"/>
</dbReference>
<dbReference type="InterPro" id="IPR008984">
    <property type="entry name" value="SMAD_FHA_dom_sf"/>
</dbReference>
<dbReference type="STRING" id="1764295.A0A5B8MXA5"/>
<feature type="compositionally biased region" description="Acidic residues" evidence="1">
    <location>
        <begin position="37"/>
        <end position="47"/>
    </location>
</feature>
<name>A0A5B8MXA5_9CHLO</name>
<dbReference type="SUPFAM" id="SSF49879">
    <property type="entry name" value="SMAD/FHA domain"/>
    <property type="match status" value="1"/>
</dbReference>
<dbReference type="Proteomes" id="UP000316726">
    <property type="component" value="Chromosome 12"/>
</dbReference>
<feature type="domain" description="FHA" evidence="2">
    <location>
        <begin position="279"/>
        <end position="343"/>
    </location>
</feature>
<dbReference type="SMART" id="SM00240">
    <property type="entry name" value="FHA"/>
    <property type="match status" value="1"/>
</dbReference>
<feature type="compositionally biased region" description="Basic and acidic residues" evidence="1">
    <location>
        <begin position="183"/>
        <end position="203"/>
    </location>
</feature>
<dbReference type="OrthoDB" id="444265at2759"/>
<keyword evidence="4" id="KW-1185">Reference proteome</keyword>
<reference evidence="3 4" key="1">
    <citation type="submission" date="2018-07" db="EMBL/GenBank/DDBJ databases">
        <title>The complete nuclear genome of the prasinophyte Chloropicon primus (CCMP1205).</title>
        <authorList>
            <person name="Pombert J.-F."/>
            <person name="Otis C."/>
            <person name="Turmel M."/>
            <person name="Lemieux C."/>
        </authorList>
    </citation>
    <scope>NUCLEOTIDE SEQUENCE [LARGE SCALE GENOMIC DNA]</scope>
    <source>
        <strain evidence="3 4">CCMP1205</strain>
    </source>
</reference>
<protein>
    <submittedName>
        <fullName evidence="3">FHA domain-containing protein</fullName>
    </submittedName>
</protein>
<sequence>MDWLGNYEEEEEGGKGVVARKLASYTAPKDLVIPTEAEGDGEGEEHEDLLGGSRRIIDRESEYHKRRLNRQLSPPRVDPFAAAAARGSGAAKLRTYGDAVKEANLERERFNKLRERQEEERRREEGGEEREGTGEAKGSEGTGVPSQEELYRRSQGGVRREGWSGGRGRRERERSPVGHRARGGGERGGSDKGKREYTWGKQEDQEEPGAAKVEEPAANFGLSGLLAEETLTVKGVKLKYTEPAEARVPDKMWRLYVFKNGKALEGEAGVMHVHRQSMYLCGRERKVVDLPTDHPSCSGQHAVLQFREIEKDDPVTGFPRKHVYPYLMDLGSTNGSFINTEKLEPQRYYQLLEGDTVKFGSSSREYVLLHDQSGAA</sequence>
<proteinExistence type="predicted"/>